<dbReference type="Pfam" id="PF01979">
    <property type="entry name" value="Amidohydro_1"/>
    <property type="match status" value="1"/>
</dbReference>
<dbReference type="Gene3D" id="3.20.20.140">
    <property type="entry name" value="Metal-dependent hydrolases"/>
    <property type="match status" value="2"/>
</dbReference>
<reference evidence="2" key="1">
    <citation type="submission" date="2016-06" db="EMBL/GenBank/DDBJ databases">
        <title>Draft Genome sequence of the fungus Inonotus baumii.</title>
        <authorList>
            <person name="Zhu H."/>
            <person name="Lin W."/>
        </authorList>
    </citation>
    <scope>NUCLEOTIDE SEQUENCE</scope>
    <source>
        <strain evidence="2">821</strain>
    </source>
</reference>
<gene>
    <name evidence="2" type="ORF">A7U60_g3805</name>
</gene>
<dbReference type="SUPFAM" id="SSF51338">
    <property type="entry name" value="Composite domain of metallo-dependent hydrolases"/>
    <property type="match status" value="1"/>
</dbReference>
<dbReference type="InterPro" id="IPR050138">
    <property type="entry name" value="DHOase/Allantoinase_Hydrolase"/>
</dbReference>
<keyword evidence="2" id="KW-0378">Hydrolase</keyword>
<protein>
    <submittedName>
        <fullName evidence="2">Composite domain of metallo-dependent hydrolase</fullName>
    </submittedName>
</protein>
<dbReference type="PANTHER" id="PTHR43668">
    <property type="entry name" value="ALLANTOINASE"/>
    <property type="match status" value="1"/>
</dbReference>
<evidence type="ECO:0000313" key="2">
    <source>
        <dbReference type="EMBL" id="OCB88998.1"/>
    </source>
</evidence>
<proteinExistence type="predicted"/>
<keyword evidence="3" id="KW-1185">Reference proteome</keyword>
<dbReference type="AlphaFoldDB" id="A0A9Q5N9L7"/>
<dbReference type="GO" id="GO:0005737">
    <property type="term" value="C:cytoplasm"/>
    <property type="evidence" value="ECO:0007669"/>
    <property type="project" value="TreeGrafter"/>
</dbReference>
<sequence length="987" mass="106917">MSLFLKLTGPPDDELGLSNINASTSRRDRALNVQRRRAFGLVIASFLLYLTCENALFWSNSRPDSTRTLSPDILARCRALHLKPGPPEDFYEREVSDRFVSGTKATLIQNATIWTGNSDGTEVITGDVFFNGGIIKQILSDSSQTNALFLLNKGLDINIIDANGAWLTPGIVDVHSHIAVDSAPELNGANDGNSIKGPTQPWLRSLDGLNTHDASYELAIAGGLTTSLILPGSADAIGGQAFTIKMRPTSERTPTSLLLEPPYGTNGSEVDYSKKPRWRHMKHACARVFNQVRMDSVWQLRSTYDTARQIKESQDTFCEKALKGELDDNTKFPEELQWEAAVDMLRGKVRVQTHCYEAVDLDNFVRLSNEFKFPVAAFHHAHETYLVPGVLKKAYGDTPPASAMFASFSRYKREAFRHSVYAPRILHDAGLRVVMKSDHAAIVSRYLLHEAQQAHYYGLPPNIALASVTSTAAGVIGYDHRIGYIREGYDADVVLWDSHPLQLGATPKQVFIDGIAQLKSPHVVAKPEYLQQVPKTPNFDEETKKTVEYEGLPPLLPRNASSESIVIFTNVSYVWNLDSTSGKLQSTAIEDHGVVISKAGEIICRGSCASFLPSGDVTFVDLEGGSIAPGLVSFGSDLGLQEIGMEDSTTDGTVLDAFSQHIPKILGENPVVRAADGLLFATRNALLAYRAGVTSAITAPASNGFFAGLSAHFSTGAPLKTTPGAVIQEVTALHFSIGSVGQPSTAPGAVIQEVTALHFSIGSVGQPSVSTQITVLRRLLTVRREGDLGHWINKVLAGEIPLVIDVHSVDHIATILMLKKEVELTTGTALRLTLTGASEAHLLAQELGEARVGVILNPVRPFPATWDQRRILPGPPLSEESALVRLMRHNVTVGFGVAGGNLPSSITPWAAHNTRFDVSWAYIEAGGQISESDALAIASTNVERLLGVDVDTSSQRDLVVTKGGGLLNIEAKVVGIISPRRCQIELF</sequence>
<evidence type="ECO:0000313" key="3">
    <source>
        <dbReference type="Proteomes" id="UP000757232"/>
    </source>
</evidence>
<organism evidence="2 3">
    <name type="scientific">Sanghuangporus baumii</name>
    <name type="common">Phellinus baumii</name>
    <dbReference type="NCBI Taxonomy" id="108892"/>
    <lineage>
        <taxon>Eukaryota</taxon>
        <taxon>Fungi</taxon>
        <taxon>Dikarya</taxon>
        <taxon>Basidiomycota</taxon>
        <taxon>Agaricomycotina</taxon>
        <taxon>Agaricomycetes</taxon>
        <taxon>Hymenochaetales</taxon>
        <taxon>Hymenochaetaceae</taxon>
        <taxon>Sanghuangporus</taxon>
    </lineage>
</organism>
<name>A0A9Q5N9L7_SANBA</name>
<dbReference type="SUPFAM" id="SSF51556">
    <property type="entry name" value="Metallo-dependent hydrolases"/>
    <property type="match status" value="1"/>
</dbReference>
<dbReference type="Proteomes" id="UP000757232">
    <property type="component" value="Unassembled WGS sequence"/>
</dbReference>
<evidence type="ECO:0000259" key="1">
    <source>
        <dbReference type="Pfam" id="PF01979"/>
    </source>
</evidence>
<dbReference type="InterPro" id="IPR011059">
    <property type="entry name" value="Metal-dep_hydrolase_composite"/>
</dbReference>
<dbReference type="GO" id="GO:0004038">
    <property type="term" value="F:allantoinase activity"/>
    <property type="evidence" value="ECO:0007669"/>
    <property type="project" value="TreeGrafter"/>
</dbReference>
<dbReference type="OrthoDB" id="10258955at2759"/>
<dbReference type="GO" id="GO:0006145">
    <property type="term" value="P:purine nucleobase catabolic process"/>
    <property type="evidence" value="ECO:0007669"/>
    <property type="project" value="TreeGrafter"/>
</dbReference>
<feature type="domain" description="Amidohydrolase-related" evidence="1">
    <location>
        <begin position="419"/>
        <end position="514"/>
    </location>
</feature>
<accession>A0A9Q5N9L7</accession>
<comment type="caution">
    <text evidence="2">The sequence shown here is derived from an EMBL/GenBank/DDBJ whole genome shotgun (WGS) entry which is preliminary data.</text>
</comment>
<dbReference type="InterPro" id="IPR032466">
    <property type="entry name" value="Metal_Hydrolase"/>
</dbReference>
<dbReference type="EMBL" id="LNZH02000166">
    <property type="protein sequence ID" value="OCB88998.1"/>
    <property type="molecule type" value="Genomic_DNA"/>
</dbReference>
<dbReference type="PANTHER" id="PTHR43668:SF5">
    <property type="entry name" value="AMIDOHYDROLASE 3 DOMAIN-CONTAINING PROTEIN"/>
    <property type="match status" value="1"/>
</dbReference>
<dbReference type="InterPro" id="IPR006680">
    <property type="entry name" value="Amidohydro-rel"/>
</dbReference>